<evidence type="ECO:0000256" key="3">
    <source>
        <dbReference type="ARBA" id="ARBA00022499"/>
    </source>
</evidence>
<comment type="subcellular location">
    <subcellularLocation>
        <location evidence="1 6 7">Cytoplasm</location>
    </subcellularLocation>
</comment>
<comment type="pathway">
    <text evidence="6 7">tRNA modification; 5-methoxycarbonylmethyl-2-thiouridine-tRNA biosynthesis.</text>
</comment>
<dbReference type="AlphaFoldDB" id="A0A507CD79"/>
<keyword evidence="4 6" id="KW-0819">tRNA processing</keyword>
<keyword evidence="2 6" id="KW-0963">Cytoplasm</keyword>
<evidence type="ECO:0000256" key="2">
    <source>
        <dbReference type="ARBA" id="ARBA00022490"/>
    </source>
</evidence>
<dbReference type="HAMAP" id="MF_03048">
    <property type="entry name" value="Urm1"/>
    <property type="match status" value="1"/>
</dbReference>
<evidence type="ECO:0000256" key="4">
    <source>
        <dbReference type="ARBA" id="ARBA00022694"/>
    </source>
</evidence>
<name>A0A507CD79_9FUNG</name>
<keyword evidence="5 6" id="KW-0833">Ubl conjugation pathway</keyword>
<organism evidence="8 9">
    <name type="scientific">Synchytrium microbalum</name>
    <dbReference type="NCBI Taxonomy" id="1806994"/>
    <lineage>
        <taxon>Eukaryota</taxon>
        <taxon>Fungi</taxon>
        <taxon>Fungi incertae sedis</taxon>
        <taxon>Chytridiomycota</taxon>
        <taxon>Chytridiomycota incertae sedis</taxon>
        <taxon>Chytridiomycetes</taxon>
        <taxon>Synchytriales</taxon>
        <taxon>Synchytriaceae</taxon>
        <taxon>Synchytrium</taxon>
    </lineage>
</organism>
<dbReference type="UniPathway" id="UPA00988"/>
<protein>
    <recommendedName>
        <fullName evidence="6 7">Ubiquitin-related modifier 1</fullName>
    </recommendedName>
</protein>
<reference evidence="8 9" key="1">
    <citation type="journal article" date="2019" name="Sci. Rep.">
        <title>Comparative genomics of chytrid fungi reveal insights into the obligate biotrophic and pathogenic lifestyle of Synchytrium endobioticum.</title>
        <authorList>
            <person name="van de Vossenberg B.T.L.H."/>
            <person name="Warris S."/>
            <person name="Nguyen H.D.T."/>
            <person name="van Gent-Pelzer M.P.E."/>
            <person name="Joly D.L."/>
            <person name="van de Geest H.C."/>
            <person name="Bonants P.J.M."/>
            <person name="Smith D.S."/>
            <person name="Levesque C.A."/>
            <person name="van der Lee T.A.J."/>
        </authorList>
    </citation>
    <scope>NUCLEOTIDE SEQUENCE [LARGE SCALE GENOMIC DNA]</scope>
    <source>
        <strain evidence="8 9">JEL517</strain>
    </source>
</reference>
<comment type="similarity">
    <text evidence="6 7">Belongs to the URM1 family.</text>
</comment>
<gene>
    <name evidence="6" type="primary">URM1</name>
    <name evidence="8" type="ORF">SmJEL517_g00949</name>
</gene>
<comment type="caution">
    <text evidence="8">The sequence shown here is derived from an EMBL/GenBank/DDBJ whole genome shotgun (WGS) entry which is preliminary data.</text>
</comment>
<dbReference type="GO" id="GO:0005829">
    <property type="term" value="C:cytosol"/>
    <property type="evidence" value="ECO:0007669"/>
    <property type="project" value="UniProtKB-UniRule"/>
</dbReference>
<dbReference type="GO" id="GO:0034227">
    <property type="term" value="P:tRNA thio-modification"/>
    <property type="evidence" value="ECO:0007669"/>
    <property type="project" value="UniProtKB-UniRule"/>
</dbReference>
<accession>A0A507CD79</accession>
<comment type="PTM">
    <text evidence="6">C-terminal thiocarboxylation occurs in 2 steps, it is first acyl-adenylated (-COAMP) via the hesA/moeB/thiF part of UBA4, then thiocarboxylated (-COSH) via the rhodanese domain of UBA4.</text>
</comment>
<evidence type="ECO:0000256" key="1">
    <source>
        <dbReference type="ARBA" id="ARBA00004496"/>
    </source>
</evidence>
<dbReference type="Proteomes" id="UP000319731">
    <property type="component" value="Unassembled WGS sequence"/>
</dbReference>
<sequence>MSESAKETQSLKLKIQFSGGAELLFGNQKQISVCIPSDSTSPPTVKELLVHLKLHHLKERPELFVQGDTVRPGILVLINGADWEIMGGLEYVLNDGDEVVFISTLHGG</sequence>
<keyword evidence="3 6" id="KW-1017">Isopeptide bond</keyword>
<dbReference type="GO" id="GO:0002098">
    <property type="term" value="P:tRNA wobble uridine modification"/>
    <property type="evidence" value="ECO:0007669"/>
    <property type="project" value="UniProtKB-UniRule"/>
</dbReference>
<dbReference type="PIRSF" id="PIRSF037379">
    <property type="entry name" value="Ubiquitin-related_modifier_1"/>
    <property type="match status" value="1"/>
</dbReference>
<dbReference type="STRING" id="1806994.A0A507CD79"/>
<proteinExistence type="inferred from homology"/>
<evidence type="ECO:0000313" key="9">
    <source>
        <dbReference type="Proteomes" id="UP000319731"/>
    </source>
</evidence>
<keyword evidence="9" id="KW-1185">Reference proteome</keyword>
<comment type="function">
    <text evidence="6">Acts as a sulfur carrier required for 2-thiolation of mcm(5)S(2)U at tRNA wobble positions of cytosolic tRNA(Lys), tRNA(Glu) and tRNA(Gln). Serves as sulfur donor in tRNA 2-thiolation reaction by being thiocarboxylated (-COSH) at its C-terminus by the MOCS3 homolog UBA4. The sulfur is then transferred to tRNA to form 2-thiolation of mcm(5)S(2)U. Prior mcm(5) tRNA modification by the elongator complex is required for 2-thiolation. Also acts as a ubiquitin-like protein (UBL) that is covalently conjugated via an isopeptide bond to lysine residues of target proteins such as AHP1. The thiocarboxylated form serves as substrate for conjugation and oxidative stress specifically induces the formation of UBL-protein conjugates.</text>
</comment>
<dbReference type="FunFam" id="3.10.20.30:FF:000021">
    <property type="entry name" value="Ubiquitin-related modifier 1"/>
    <property type="match status" value="1"/>
</dbReference>
<dbReference type="InterPro" id="IPR016155">
    <property type="entry name" value="Mopterin_synth/thiamin_S_b"/>
</dbReference>
<evidence type="ECO:0000256" key="6">
    <source>
        <dbReference type="HAMAP-Rule" id="MF_03048"/>
    </source>
</evidence>
<evidence type="ECO:0000256" key="7">
    <source>
        <dbReference type="RuleBase" id="RU361182"/>
    </source>
</evidence>
<dbReference type="InterPro" id="IPR012675">
    <property type="entry name" value="Beta-grasp_dom_sf"/>
</dbReference>
<feature type="modified residue" description="1-thioglycine" evidence="6">
    <location>
        <position position="108"/>
    </location>
</feature>
<evidence type="ECO:0000313" key="8">
    <source>
        <dbReference type="EMBL" id="TPX37129.1"/>
    </source>
</evidence>
<dbReference type="Gene3D" id="3.10.20.30">
    <property type="match status" value="1"/>
</dbReference>
<dbReference type="CDD" id="cd01764">
    <property type="entry name" value="Ubl_Urm1"/>
    <property type="match status" value="1"/>
</dbReference>
<feature type="cross-link" description="Glycyl lysine isopeptide (Gly-Lys) (interchain with K-? in acceptor proteins)" evidence="6">
    <location>
        <position position="108"/>
    </location>
</feature>
<dbReference type="Pfam" id="PF09138">
    <property type="entry name" value="Urm1"/>
    <property type="match status" value="1"/>
</dbReference>
<evidence type="ECO:0000256" key="5">
    <source>
        <dbReference type="ARBA" id="ARBA00022786"/>
    </source>
</evidence>
<dbReference type="OrthoDB" id="10248987at2759"/>
<dbReference type="InterPro" id="IPR015221">
    <property type="entry name" value="Urm1"/>
</dbReference>
<dbReference type="GO" id="GO:0032447">
    <property type="term" value="P:protein urmylation"/>
    <property type="evidence" value="ECO:0007669"/>
    <property type="project" value="UniProtKB-UniRule"/>
</dbReference>
<dbReference type="PANTHER" id="PTHR14986">
    <property type="entry name" value="RURM1 PROTEIN"/>
    <property type="match status" value="1"/>
</dbReference>
<dbReference type="EMBL" id="QEAO01000003">
    <property type="protein sequence ID" value="TPX37129.1"/>
    <property type="molecule type" value="Genomic_DNA"/>
</dbReference>
<dbReference type="SUPFAM" id="SSF54285">
    <property type="entry name" value="MoaD/ThiS"/>
    <property type="match status" value="1"/>
</dbReference>